<dbReference type="KEGG" id="wei:EQG49_09970"/>
<evidence type="ECO:0000313" key="1">
    <source>
        <dbReference type="EMBL" id="QBO36762.1"/>
    </source>
</evidence>
<name>A0A4P6YVE0_9LACO</name>
<accession>A0A4P6YVE0</accession>
<dbReference type="Gene3D" id="3.30.460.10">
    <property type="entry name" value="Beta Polymerase, domain 2"/>
    <property type="match status" value="1"/>
</dbReference>
<dbReference type="InterPro" id="IPR007530">
    <property type="entry name" value="Aminoglycoside_adenylylTfrase"/>
</dbReference>
<dbReference type="EMBL" id="CP037940">
    <property type="protein sequence ID" value="QBO36762.1"/>
    <property type="molecule type" value="Genomic_DNA"/>
</dbReference>
<dbReference type="Proteomes" id="UP000292886">
    <property type="component" value="Chromosome"/>
</dbReference>
<protein>
    <recommendedName>
        <fullName evidence="3">Aminoglycoside 6-adenylyltransferase</fullName>
    </recommendedName>
</protein>
<proteinExistence type="predicted"/>
<dbReference type="Gene3D" id="1.20.120.330">
    <property type="entry name" value="Nucleotidyltransferases domain 2"/>
    <property type="match status" value="1"/>
</dbReference>
<keyword evidence="2" id="KW-1185">Reference proteome</keyword>
<dbReference type="Pfam" id="PF04439">
    <property type="entry name" value="Adenyl_transf"/>
    <property type="match status" value="1"/>
</dbReference>
<evidence type="ECO:0008006" key="3">
    <source>
        <dbReference type="Google" id="ProtNLM"/>
    </source>
</evidence>
<dbReference type="SUPFAM" id="SSF81301">
    <property type="entry name" value="Nucleotidyltransferase"/>
    <property type="match status" value="1"/>
</dbReference>
<dbReference type="OrthoDB" id="9776406at2"/>
<sequence>MSRDDIWQQLQAIVTADPHIRALGLEGSLSNPISVADERSDIDATVFVDVMARFSPEWFDQFGPVIIVQSFMDTSLFHESGTAWQVELMRLQNGVRLDLKIAPVADITEYLASDSLNQLVLNKDGELGRPSSERDFITNEPSETEFNETLNEFYWQAGNISKGLKRKQLIYANEMFNQHLRPEMLRVLAWQISRQSDWEINLGFEYKYLGAYIALSDLQMLNATYVQDSISHTHHSLYVALKLMGRLARTFAGQQNWQLPVFVARVEQELGVAASETDENKL</sequence>
<evidence type="ECO:0000313" key="2">
    <source>
        <dbReference type="Proteomes" id="UP000292886"/>
    </source>
</evidence>
<reference evidence="2" key="1">
    <citation type="submission" date="2019-03" db="EMBL/GenBank/DDBJ databases">
        <title>Weissella sp. 26KH-42 Genome sequencing.</title>
        <authorList>
            <person name="Heo J."/>
            <person name="Kim S.-J."/>
            <person name="Kim J.-S."/>
            <person name="Hong S.-B."/>
            <person name="Kwon S.-W."/>
        </authorList>
    </citation>
    <scope>NUCLEOTIDE SEQUENCE [LARGE SCALE GENOMIC DNA]</scope>
    <source>
        <strain evidence="2">26KH-42</strain>
    </source>
</reference>
<dbReference type="RefSeq" id="WP_133363839.1">
    <property type="nucleotide sequence ID" value="NZ_CP037940.1"/>
</dbReference>
<dbReference type="AlphaFoldDB" id="A0A4P6YVE0"/>
<dbReference type="SUPFAM" id="SSF81631">
    <property type="entry name" value="PAP/OAS1 substrate-binding domain"/>
    <property type="match status" value="1"/>
</dbReference>
<gene>
    <name evidence="1" type="ORF">EQG49_09970</name>
</gene>
<dbReference type="InterPro" id="IPR043519">
    <property type="entry name" value="NT_sf"/>
</dbReference>
<organism evidence="1 2">
    <name type="scientific">Periweissella cryptocerci</name>
    <dbReference type="NCBI Taxonomy" id="2506420"/>
    <lineage>
        <taxon>Bacteria</taxon>
        <taxon>Bacillati</taxon>
        <taxon>Bacillota</taxon>
        <taxon>Bacilli</taxon>
        <taxon>Lactobacillales</taxon>
        <taxon>Lactobacillaceae</taxon>
        <taxon>Periweissella</taxon>
    </lineage>
</organism>